<name>A0A0S4L6N8_9BACT</name>
<keyword evidence="3" id="KW-1185">Reference proteome</keyword>
<evidence type="ECO:0000256" key="1">
    <source>
        <dbReference type="SAM" id="Phobius"/>
    </source>
</evidence>
<evidence type="ECO:0000313" key="3">
    <source>
        <dbReference type="Proteomes" id="UP000199032"/>
    </source>
</evidence>
<feature type="transmembrane region" description="Helical" evidence="1">
    <location>
        <begin position="26"/>
        <end position="43"/>
    </location>
</feature>
<dbReference type="EMBL" id="CZQA01000001">
    <property type="protein sequence ID" value="CUS33367.1"/>
    <property type="molecule type" value="Genomic_DNA"/>
</dbReference>
<proteinExistence type="predicted"/>
<sequence>MATAQPEASIKAMASTHPSIGSNGPSGLHAIVGLILGLTLLGLNKPIASIWRRTVSKVEFSANH</sequence>
<protein>
    <submittedName>
        <fullName evidence="2">Uncharacterized protein</fullName>
    </submittedName>
</protein>
<gene>
    <name evidence="2" type="ORF">COMA1_11117</name>
</gene>
<accession>A0A0S4L6N8</accession>
<evidence type="ECO:0000313" key="2">
    <source>
        <dbReference type="EMBL" id="CUS33367.1"/>
    </source>
</evidence>
<keyword evidence="1" id="KW-0472">Membrane</keyword>
<dbReference type="AlphaFoldDB" id="A0A0S4L6N8"/>
<keyword evidence="1" id="KW-1133">Transmembrane helix</keyword>
<keyword evidence="1" id="KW-0812">Transmembrane</keyword>
<reference evidence="2 3" key="1">
    <citation type="submission" date="2015-10" db="EMBL/GenBank/DDBJ databases">
        <authorList>
            <person name="Gilbert D.G."/>
        </authorList>
    </citation>
    <scope>NUCLEOTIDE SEQUENCE [LARGE SCALE GENOMIC DNA]</scope>
    <source>
        <strain evidence="2">COMA1</strain>
    </source>
</reference>
<dbReference type="Proteomes" id="UP000199032">
    <property type="component" value="Unassembled WGS sequence"/>
</dbReference>
<organism evidence="2 3">
    <name type="scientific">Candidatus Nitrospira nitrosa</name>
    <dbReference type="NCBI Taxonomy" id="1742972"/>
    <lineage>
        <taxon>Bacteria</taxon>
        <taxon>Pseudomonadati</taxon>
        <taxon>Nitrospirota</taxon>
        <taxon>Nitrospiria</taxon>
        <taxon>Nitrospirales</taxon>
        <taxon>Nitrospiraceae</taxon>
        <taxon>Nitrospira</taxon>
    </lineage>
</organism>
<dbReference type="STRING" id="1742972.COMA1_11117"/>